<feature type="domain" description="Sialate O-acetylesterase" evidence="3">
    <location>
        <begin position="31"/>
        <end position="265"/>
    </location>
</feature>
<accession>A0AAD3XUB4</accession>
<dbReference type="Proteomes" id="UP001279734">
    <property type="component" value="Unassembled WGS sequence"/>
</dbReference>
<dbReference type="EMBL" id="BSYO01000018">
    <property type="protein sequence ID" value="GMH17802.1"/>
    <property type="molecule type" value="Genomic_DNA"/>
</dbReference>
<dbReference type="Pfam" id="PF03629">
    <property type="entry name" value="SASA"/>
    <property type="match status" value="1"/>
</dbReference>
<feature type="signal peptide" evidence="2">
    <location>
        <begin position="1"/>
        <end position="27"/>
    </location>
</feature>
<dbReference type="Gene3D" id="3.40.50.1110">
    <property type="entry name" value="SGNH hydrolase"/>
    <property type="match status" value="1"/>
</dbReference>
<protein>
    <recommendedName>
        <fullName evidence="3">Sialate O-acetylesterase domain-containing protein</fullName>
    </recommendedName>
</protein>
<evidence type="ECO:0000313" key="5">
    <source>
        <dbReference type="Proteomes" id="UP001279734"/>
    </source>
</evidence>
<evidence type="ECO:0000313" key="4">
    <source>
        <dbReference type="EMBL" id="GMH17802.1"/>
    </source>
</evidence>
<keyword evidence="5" id="KW-1185">Reference proteome</keyword>
<dbReference type="PANTHER" id="PTHR31988:SF15">
    <property type="entry name" value="ESTERASE, PUTATIVE (DUF303)-RELATED"/>
    <property type="match status" value="1"/>
</dbReference>
<name>A0AAD3XUB4_NEPGR</name>
<gene>
    <name evidence="4" type="ORF">Nepgr_019643</name>
</gene>
<reference evidence="4" key="1">
    <citation type="submission" date="2023-05" db="EMBL/GenBank/DDBJ databases">
        <title>Nepenthes gracilis genome sequencing.</title>
        <authorList>
            <person name="Fukushima K."/>
        </authorList>
    </citation>
    <scope>NUCLEOTIDE SEQUENCE</scope>
    <source>
        <strain evidence="4">SING2019-196</strain>
    </source>
</reference>
<evidence type="ECO:0000256" key="1">
    <source>
        <dbReference type="ARBA" id="ARBA00022801"/>
    </source>
</evidence>
<organism evidence="4 5">
    <name type="scientific">Nepenthes gracilis</name>
    <name type="common">Slender pitcher plant</name>
    <dbReference type="NCBI Taxonomy" id="150966"/>
    <lineage>
        <taxon>Eukaryota</taxon>
        <taxon>Viridiplantae</taxon>
        <taxon>Streptophyta</taxon>
        <taxon>Embryophyta</taxon>
        <taxon>Tracheophyta</taxon>
        <taxon>Spermatophyta</taxon>
        <taxon>Magnoliopsida</taxon>
        <taxon>eudicotyledons</taxon>
        <taxon>Gunneridae</taxon>
        <taxon>Pentapetalae</taxon>
        <taxon>Caryophyllales</taxon>
        <taxon>Nepenthaceae</taxon>
        <taxon>Nepenthes</taxon>
    </lineage>
</organism>
<evidence type="ECO:0000259" key="3">
    <source>
        <dbReference type="Pfam" id="PF03629"/>
    </source>
</evidence>
<dbReference type="InterPro" id="IPR036514">
    <property type="entry name" value="SGNH_hydro_sf"/>
</dbReference>
<proteinExistence type="predicted"/>
<sequence>MAGINVYCFLNCSLLAWSYLCLSAAAGSQVRNIFILAGQSNMAGRGGVVRNARTGVASWDGVVPEICRSNPAILRLNAELDWVEAEEPLGQDIDVHTTCGVGPGMAFANTLLQMDPGIGVVGLVPCAVGGTSITEWARGGSLYSRMVKRALASVQYGGRIQGVLWYQGESDTINREDADRYKGRLEKFFMELRDDLQSPALPIIQVAIASGMGPYVDTVRHAQLGIDLVNVLTVDAKGLPFEPDMLHLSTPAEARLGEMLAHYFFQFLPPPPQSPKPHHSLLSGGSSTSHSLYRFCWFILAISLAIQKLVE</sequence>
<evidence type="ECO:0000256" key="2">
    <source>
        <dbReference type="SAM" id="SignalP"/>
    </source>
</evidence>
<dbReference type="GO" id="GO:0016787">
    <property type="term" value="F:hydrolase activity"/>
    <property type="evidence" value="ECO:0007669"/>
    <property type="project" value="UniProtKB-KW"/>
</dbReference>
<keyword evidence="1" id="KW-0378">Hydrolase</keyword>
<keyword evidence="2" id="KW-0732">Signal</keyword>
<comment type="caution">
    <text evidence="4">The sequence shown here is derived from an EMBL/GenBank/DDBJ whole genome shotgun (WGS) entry which is preliminary data.</text>
</comment>
<dbReference type="InterPro" id="IPR005181">
    <property type="entry name" value="SASA"/>
</dbReference>
<dbReference type="InterPro" id="IPR052940">
    <property type="entry name" value="Carb_Esterase_6"/>
</dbReference>
<dbReference type="AlphaFoldDB" id="A0AAD3XUB4"/>
<dbReference type="PANTHER" id="PTHR31988">
    <property type="entry name" value="ESTERASE, PUTATIVE (DUF303)-RELATED"/>
    <property type="match status" value="1"/>
</dbReference>
<feature type="chain" id="PRO_5042265447" description="Sialate O-acetylesterase domain-containing protein" evidence="2">
    <location>
        <begin position="28"/>
        <end position="311"/>
    </location>
</feature>
<dbReference type="SUPFAM" id="SSF52266">
    <property type="entry name" value="SGNH hydrolase"/>
    <property type="match status" value="1"/>
</dbReference>